<feature type="compositionally biased region" description="Polar residues" evidence="11">
    <location>
        <begin position="389"/>
        <end position="401"/>
    </location>
</feature>
<evidence type="ECO:0000256" key="12">
    <source>
        <dbReference type="SAM" id="Phobius"/>
    </source>
</evidence>
<evidence type="ECO:0000256" key="5">
    <source>
        <dbReference type="ARBA" id="ARBA00022798"/>
    </source>
</evidence>
<dbReference type="EMBL" id="JAEHOE010000021">
    <property type="protein sequence ID" value="KAG2495958.1"/>
    <property type="molecule type" value="Genomic_DNA"/>
</dbReference>
<comment type="similarity">
    <text evidence="2">Belongs to the glycerophosphoryl diester phosphodiesterase family.</text>
</comment>
<dbReference type="PROSITE" id="PS51704">
    <property type="entry name" value="GP_PDE"/>
    <property type="match status" value="1"/>
</dbReference>
<dbReference type="GO" id="GO:0005737">
    <property type="term" value="C:cytoplasm"/>
    <property type="evidence" value="ECO:0007669"/>
    <property type="project" value="UniProtKB-ARBA"/>
</dbReference>
<dbReference type="Pfam" id="PF03009">
    <property type="entry name" value="GDPD"/>
    <property type="match status" value="1"/>
</dbReference>
<comment type="caution">
    <text evidence="14">The sequence shown here is derived from an EMBL/GenBank/DDBJ whole genome shotgun (WGS) entry which is preliminary data.</text>
</comment>
<dbReference type="PANTHER" id="PTHR42758:SF2">
    <property type="entry name" value="PHOSPHATIDYLGLYCEROL PHOSPHOLIPASE C"/>
    <property type="match status" value="1"/>
</dbReference>
<feature type="region of interest" description="Disordered" evidence="11">
    <location>
        <begin position="1109"/>
        <end position="1175"/>
    </location>
</feature>
<dbReference type="GO" id="GO:0016020">
    <property type="term" value="C:membrane"/>
    <property type="evidence" value="ECO:0007669"/>
    <property type="project" value="UniProtKB-SubCell"/>
</dbReference>
<keyword evidence="15" id="KW-1185">Reference proteome</keyword>
<feature type="region of interest" description="Disordered" evidence="11">
    <location>
        <begin position="1251"/>
        <end position="1272"/>
    </location>
</feature>
<feature type="region of interest" description="Disordered" evidence="11">
    <location>
        <begin position="155"/>
        <end position="174"/>
    </location>
</feature>
<evidence type="ECO:0000313" key="14">
    <source>
        <dbReference type="EMBL" id="KAG2495958.1"/>
    </source>
</evidence>
<feature type="compositionally biased region" description="Gly residues" evidence="11">
    <location>
        <begin position="803"/>
        <end position="860"/>
    </location>
</feature>
<evidence type="ECO:0000256" key="11">
    <source>
        <dbReference type="SAM" id="MobiDB-lite"/>
    </source>
</evidence>
<evidence type="ECO:0000256" key="4">
    <source>
        <dbReference type="ARBA" id="ARBA00022692"/>
    </source>
</evidence>
<protein>
    <recommendedName>
        <fullName evidence="3">glycerophosphodiester phosphodiesterase</fullName>
        <ecNumber evidence="3">3.1.4.46</ecNumber>
    </recommendedName>
</protein>
<feature type="compositionally biased region" description="Gly residues" evidence="11">
    <location>
        <begin position="192"/>
        <end position="201"/>
    </location>
</feature>
<dbReference type="Proteomes" id="UP000612055">
    <property type="component" value="Unassembled WGS sequence"/>
</dbReference>
<keyword evidence="9 12" id="KW-0472">Membrane</keyword>
<evidence type="ECO:0000256" key="8">
    <source>
        <dbReference type="ARBA" id="ARBA00023098"/>
    </source>
</evidence>
<keyword evidence="5" id="KW-0319">Glycerol metabolism</keyword>
<dbReference type="AlphaFoldDB" id="A0A836C1T9"/>
<dbReference type="Gene3D" id="3.20.20.190">
    <property type="entry name" value="Phosphatidylinositol (PI) phosphodiesterase"/>
    <property type="match status" value="2"/>
</dbReference>
<evidence type="ECO:0000256" key="3">
    <source>
        <dbReference type="ARBA" id="ARBA00012247"/>
    </source>
</evidence>
<evidence type="ECO:0000259" key="13">
    <source>
        <dbReference type="PROSITE" id="PS51704"/>
    </source>
</evidence>
<feature type="region of interest" description="Disordered" evidence="11">
    <location>
        <begin position="346"/>
        <end position="401"/>
    </location>
</feature>
<feature type="compositionally biased region" description="Low complexity" evidence="11">
    <location>
        <begin position="1"/>
        <end position="10"/>
    </location>
</feature>
<dbReference type="InterPro" id="IPR030395">
    <property type="entry name" value="GP_PDE_dom"/>
</dbReference>
<keyword evidence="8" id="KW-0443">Lipid metabolism</keyword>
<feature type="region of interest" description="Disordered" evidence="11">
    <location>
        <begin position="1"/>
        <end position="112"/>
    </location>
</feature>
<comment type="catalytic activity">
    <reaction evidence="10">
        <text>a sn-glycero-3-phosphodiester + H2O = an alcohol + sn-glycerol 3-phosphate + H(+)</text>
        <dbReference type="Rhea" id="RHEA:12969"/>
        <dbReference type="ChEBI" id="CHEBI:15377"/>
        <dbReference type="ChEBI" id="CHEBI:15378"/>
        <dbReference type="ChEBI" id="CHEBI:30879"/>
        <dbReference type="ChEBI" id="CHEBI:57597"/>
        <dbReference type="ChEBI" id="CHEBI:83408"/>
        <dbReference type="EC" id="3.1.4.46"/>
    </reaction>
</comment>
<feature type="domain" description="GP-PDE" evidence="13">
    <location>
        <begin position="559"/>
        <end position="614"/>
    </location>
</feature>
<feature type="compositionally biased region" description="Gly residues" evidence="11">
    <location>
        <begin position="1129"/>
        <end position="1148"/>
    </location>
</feature>
<feature type="region of interest" description="Disordered" evidence="11">
    <location>
        <begin position="420"/>
        <end position="554"/>
    </location>
</feature>
<dbReference type="EC" id="3.1.4.46" evidence="3"/>
<sequence>MAPVAAAEAPPGAPPPPPAPPPSPACSPLPANPACHQAPAPASPRPGPAPATLQAPVPDPALPPYDPVTSPLPAAAPAPASVHLQLTSGPLQPATRRPDPGAGGPGPAGRLVQGTRRVDYSGRAGEHSALGSPGAGAASLEKRWASAGAPSAAAVAEAADGPGRLSPGDRGMALETWTDAGRGQEQAEDQGHGQGQGPGGEGARVVTLELSNACAWLGAPVVRQLVAVWSLLFYGGMLLYLLLLHPLAWPDPLGTAFRWRPLDPAAAAAAAAAAAEPCAPAAVAAAADSTAPMAAAPAVAARAGAPAGGPSEARARGLGAGDLEADGRGLRADADAVALIAAAEAKPAAGGGGGGGGGSLHVRCTAGGPTAPPPPLPPEASAAATSSLHETSADTGTELSPVNAQPWAWAWARPWRRDGPARAQYGSVPPSSTAPAHGSGTPPPPPPRPPPAPPLPPRPHPPIAFPIAVYAHRGGPLDPTPALPTPQPAPPPELRPRCASLRPPLAPSPAPAHDTDGAGGDGGAGATASATGPIRGGRGGGGGGEPGSGVGSPDLGPAPRPCACYACAHRLPLIENTLTAFRHSVAVGADLLELDVQLTRDGRVVVFHDATLGRLAAPGTHPAPRAPAPAASPPSSSPASSSPHPPPGTPLSGLRIADLDWNQLPRLRPPPPGSSPYRRPGGGKDGGGKGGGGGNKGGGGGNKGGGGVCPNSDVRKCENQLGPRGARSDVRKCENQAPTPTPNPPPRPTTASLELAPVAPTGQRSSSGHRSGPHPPSPPSSHALCGTATAPGPGPSRTPDSGSGSGSGGGSGGGSSDVSSCGGGSGYGDGGGSSPVGGSSGSGSGGDGSSGAWGSAGGDGASRLTAGFFRVASNAAAAPFSRPPSFLCLSPSTHPLDPPSASPNALAAASCSLPSLPFPLAADGCPARWRGEEGSEGPAPGEVKGEREGNEGQGQGLDGAAAADEYDRIPLLEEVFDAFPHVPVQVDIKIHDPALVAAVAALAAARPGHPHRLLLGSFRAATTAACAAAAPGVPLFASMQRALVVLACHRLGLLPRLHLYESALVLPWRLHLGQIALRVRLPTWPPLRLPTWLHTSMCRRLLWRREPRDGTRRAGREAGAEAEAEAGAEGQGQAAGGGPLGVGSGHGEGAVDVEAGGGLGAPRNPPSPPGQDRPVGTRLVELRLRAAYYLTPHAPAFRALNARGVAVVLFGGLNSPDRFEACRLAGANAIATDAPSRLVAYVGGTGGPTGAGAGAGRPLAPPPGLARGLPGP</sequence>
<dbReference type="GO" id="GO:0006071">
    <property type="term" value="P:glycerol metabolic process"/>
    <property type="evidence" value="ECO:0007669"/>
    <property type="project" value="UniProtKB-KW"/>
</dbReference>
<dbReference type="OrthoDB" id="1058301at2759"/>
<feature type="compositionally biased region" description="Basic and acidic residues" evidence="11">
    <location>
        <begin position="1109"/>
        <end position="1119"/>
    </location>
</feature>
<dbReference type="InterPro" id="IPR017946">
    <property type="entry name" value="PLC-like_Pdiesterase_TIM-brl"/>
</dbReference>
<feature type="region of interest" description="Disordered" evidence="11">
    <location>
        <begin position="615"/>
        <end position="862"/>
    </location>
</feature>
<reference evidence="14" key="1">
    <citation type="journal article" date="2020" name="bioRxiv">
        <title>Comparative genomics of Chlamydomonas.</title>
        <authorList>
            <person name="Craig R.J."/>
            <person name="Hasan A.R."/>
            <person name="Ness R.W."/>
            <person name="Keightley P.D."/>
        </authorList>
    </citation>
    <scope>NUCLEOTIDE SEQUENCE</scope>
    <source>
        <strain evidence="14">CCAP 11/70</strain>
    </source>
</reference>
<feature type="compositionally biased region" description="Gly residues" evidence="11">
    <location>
        <begin position="349"/>
        <end position="359"/>
    </location>
</feature>
<dbReference type="GO" id="GO:0008889">
    <property type="term" value="F:glycerophosphodiester phosphodiesterase activity"/>
    <property type="evidence" value="ECO:0007669"/>
    <property type="project" value="UniProtKB-EC"/>
</dbReference>
<organism evidence="14 15">
    <name type="scientific">Edaphochlamys debaryana</name>
    <dbReference type="NCBI Taxonomy" id="47281"/>
    <lineage>
        <taxon>Eukaryota</taxon>
        <taxon>Viridiplantae</taxon>
        <taxon>Chlorophyta</taxon>
        <taxon>core chlorophytes</taxon>
        <taxon>Chlorophyceae</taxon>
        <taxon>CS clade</taxon>
        <taxon>Chlamydomonadales</taxon>
        <taxon>Chlamydomonadales incertae sedis</taxon>
        <taxon>Edaphochlamys</taxon>
    </lineage>
</organism>
<evidence type="ECO:0000256" key="6">
    <source>
        <dbReference type="ARBA" id="ARBA00022801"/>
    </source>
</evidence>
<name>A0A836C1T9_9CHLO</name>
<feature type="compositionally biased region" description="Pro residues" evidence="11">
    <location>
        <begin position="57"/>
        <end position="66"/>
    </location>
</feature>
<keyword evidence="6" id="KW-0378">Hydrolase</keyword>
<evidence type="ECO:0000256" key="7">
    <source>
        <dbReference type="ARBA" id="ARBA00022989"/>
    </source>
</evidence>
<feature type="compositionally biased region" description="Pro residues" evidence="11">
    <location>
        <begin position="478"/>
        <end position="493"/>
    </location>
</feature>
<feature type="compositionally biased region" description="Pro residues" evidence="11">
    <location>
        <begin position="441"/>
        <end position="464"/>
    </location>
</feature>
<evidence type="ECO:0000256" key="2">
    <source>
        <dbReference type="ARBA" id="ARBA00007277"/>
    </source>
</evidence>
<evidence type="ECO:0000313" key="15">
    <source>
        <dbReference type="Proteomes" id="UP000612055"/>
    </source>
</evidence>
<dbReference type="SUPFAM" id="SSF51695">
    <property type="entry name" value="PLC-like phosphodiesterases"/>
    <property type="match status" value="2"/>
</dbReference>
<evidence type="ECO:0000256" key="10">
    <source>
        <dbReference type="ARBA" id="ARBA00047512"/>
    </source>
</evidence>
<feature type="transmembrane region" description="Helical" evidence="12">
    <location>
        <begin position="226"/>
        <end position="249"/>
    </location>
</feature>
<dbReference type="PANTHER" id="PTHR42758">
    <property type="entry name" value="PHOSPHATIDYLGLYCEROL PHOSPHOLIPASE C"/>
    <property type="match status" value="1"/>
</dbReference>
<gene>
    <name evidence="14" type="ORF">HYH03_005888</name>
</gene>
<feature type="region of interest" description="Disordered" evidence="11">
    <location>
        <begin position="927"/>
        <end position="958"/>
    </location>
</feature>
<feature type="region of interest" description="Disordered" evidence="11">
    <location>
        <begin position="181"/>
        <end position="201"/>
    </location>
</feature>
<keyword evidence="7 12" id="KW-1133">Transmembrane helix</keyword>
<evidence type="ECO:0000256" key="9">
    <source>
        <dbReference type="ARBA" id="ARBA00023136"/>
    </source>
</evidence>
<feature type="compositionally biased region" description="Low complexity" evidence="11">
    <location>
        <begin position="379"/>
        <end position="388"/>
    </location>
</feature>
<keyword evidence="4 12" id="KW-0812">Transmembrane</keyword>
<comment type="subcellular location">
    <subcellularLocation>
        <location evidence="1">Membrane</location>
    </subcellularLocation>
</comment>
<dbReference type="GO" id="GO:0046475">
    <property type="term" value="P:glycerophospholipid catabolic process"/>
    <property type="evidence" value="ECO:0007669"/>
    <property type="project" value="TreeGrafter"/>
</dbReference>
<feature type="compositionally biased region" description="Gly residues" evidence="11">
    <location>
        <begin position="534"/>
        <end position="550"/>
    </location>
</feature>
<dbReference type="InterPro" id="IPR052271">
    <property type="entry name" value="GDPD-Related"/>
</dbReference>
<feature type="compositionally biased region" description="Pro residues" evidence="11">
    <location>
        <begin position="11"/>
        <end position="31"/>
    </location>
</feature>
<feature type="compositionally biased region" description="Gly residues" evidence="11">
    <location>
        <begin position="683"/>
        <end position="708"/>
    </location>
</feature>
<evidence type="ECO:0000256" key="1">
    <source>
        <dbReference type="ARBA" id="ARBA00004370"/>
    </source>
</evidence>
<feature type="compositionally biased region" description="Pro residues" evidence="11">
    <location>
        <begin position="624"/>
        <end position="636"/>
    </location>
</feature>
<accession>A0A836C1T9</accession>
<proteinExistence type="inferred from homology"/>
<feature type="compositionally biased region" description="Pro residues" evidence="11">
    <location>
        <begin position="739"/>
        <end position="748"/>
    </location>
</feature>